<dbReference type="PANTHER" id="PTHR45295">
    <property type="entry name" value="CHAPERONE PROTEIN DNAJ C76, CHLOROPLASTIC"/>
    <property type="match status" value="1"/>
</dbReference>
<proteinExistence type="predicted"/>
<dbReference type="SMART" id="SM00271">
    <property type="entry name" value="DnaJ"/>
    <property type="match status" value="1"/>
</dbReference>
<dbReference type="InterPro" id="IPR001623">
    <property type="entry name" value="DnaJ_domain"/>
</dbReference>
<dbReference type="RefSeq" id="XP_002507953.1">
    <property type="nucleotide sequence ID" value="XM_002507907.1"/>
</dbReference>
<dbReference type="InParanoid" id="C1FG82"/>
<evidence type="ECO:0000313" key="4">
    <source>
        <dbReference type="Proteomes" id="UP000002009"/>
    </source>
</evidence>
<dbReference type="Proteomes" id="UP000002009">
    <property type="component" value="Chromosome 8"/>
</dbReference>
<dbReference type="FunCoup" id="C1FG82">
    <property type="interactions" value="171"/>
</dbReference>
<dbReference type="GeneID" id="8245877"/>
<dbReference type="PROSITE" id="PS50076">
    <property type="entry name" value="DNAJ_2"/>
    <property type="match status" value="1"/>
</dbReference>
<name>C1FG82_MICCC</name>
<evidence type="ECO:0000313" key="3">
    <source>
        <dbReference type="EMBL" id="ACO69211.1"/>
    </source>
</evidence>
<organism evidence="3 4">
    <name type="scientific">Micromonas commoda (strain RCC299 / NOUM17 / CCMP2709)</name>
    <name type="common">Picoplanktonic green alga</name>
    <dbReference type="NCBI Taxonomy" id="296587"/>
    <lineage>
        <taxon>Eukaryota</taxon>
        <taxon>Viridiplantae</taxon>
        <taxon>Chlorophyta</taxon>
        <taxon>Mamiellophyceae</taxon>
        <taxon>Mamiellales</taxon>
        <taxon>Mamiellaceae</taxon>
        <taxon>Micromonas</taxon>
    </lineage>
</organism>
<keyword evidence="4" id="KW-1185">Reference proteome</keyword>
<evidence type="ECO:0000259" key="2">
    <source>
        <dbReference type="PROSITE" id="PS50076"/>
    </source>
</evidence>
<dbReference type="OrthoDB" id="445556at2759"/>
<evidence type="ECO:0000256" key="1">
    <source>
        <dbReference type="SAM" id="MobiDB-lite"/>
    </source>
</evidence>
<feature type="non-terminal residue" evidence="3">
    <location>
        <position position="89"/>
    </location>
</feature>
<reference evidence="3 4" key="1">
    <citation type="journal article" date="2009" name="Science">
        <title>Green evolution and dynamic adaptations revealed by genomes of the marine picoeukaryotes Micromonas.</title>
        <authorList>
            <person name="Worden A.Z."/>
            <person name="Lee J.H."/>
            <person name="Mock T."/>
            <person name="Rouze P."/>
            <person name="Simmons M.P."/>
            <person name="Aerts A.L."/>
            <person name="Allen A.E."/>
            <person name="Cuvelier M.L."/>
            <person name="Derelle E."/>
            <person name="Everett M.V."/>
            <person name="Foulon E."/>
            <person name="Grimwood J."/>
            <person name="Gundlach H."/>
            <person name="Henrissat B."/>
            <person name="Napoli C."/>
            <person name="McDonald S.M."/>
            <person name="Parker M.S."/>
            <person name="Rombauts S."/>
            <person name="Salamov A."/>
            <person name="Von Dassow P."/>
            <person name="Badger J.H."/>
            <person name="Coutinho P.M."/>
            <person name="Demir E."/>
            <person name="Dubchak I."/>
            <person name="Gentemann C."/>
            <person name="Eikrem W."/>
            <person name="Gready J.E."/>
            <person name="John U."/>
            <person name="Lanier W."/>
            <person name="Lindquist E.A."/>
            <person name="Lucas S."/>
            <person name="Mayer K.F."/>
            <person name="Moreau H."/>
            <person name="Not F."/>
            <person name="Otillar R."/>
            <person name="Panaud O."/>
            <person name="Pangilinan J."/>
            <person name="Paulsen I."/>
            <person name="Piegu B."/>
            <person name="Poliakov A."/>
            <person name="Robbens S."/>
            <person name="Schmutz J."/>
            <person name="Toulza E."/>
            <person name="Wyss T."/>
            <person name="Zelensky A."/>
            <person name="Zhou K."/>
            <person name="Armbrust E.V."/>
            <person name="Bhattacharya D."/>
            <person name="Goodenough U.W."/>
            <person name="Van de Peer Y."/>
            <person name="Grigoriev I.V."/>
        </authorList>
    </citation>
    <scope>NUCLEOTIDE SEQUENCE [LARGE SCALE GENOMIC DNA]</scope>
    <source>
        <strain evidence="4">RCC299 / NOUM17</strain>
    </source>
</reference>
<feature type="non-terminal residue" evidence="3">
    <location>
        <position position="1"/>
    </location>
</feature>
<dbReference type="KEGG" id="mis:MICPUN_74000"/>
<dbReference type="STRING" id="296587.C1FG82"/>
<dbReference type="CDD" id="cd06257">
    <property type="entry name" value="DnaJ"/>
    <property type="match status" value="1"/>
</dbReference>
<feature type="compositionally biased region" description="Polar residues" evidence="1">
    <location>
        <begin position="71"/>
        <end position="89"/>
    </location>
</feature>
<feature type="domain" description="J" evidence="2">
    <location>
        <begin position="1"/>
        <end position="63"/>
    </location>
</feature>
<dbReference type="Gene3D" id="1.10.287.110">
    <property type="entry name" value="DnaJ domain"/>
    <property type="match status" value="1"/>
</dbReference>
<dbReference type="EMBL" id="CP001575">
    <property type="protein sequence ID" value="ACO69211.1"/>
    <property type="molecule type" value="Genomic_DNA"/>
</dbReference>
<dbReference type="AlphaFoldDB" id="C1FG82"/>
<dbReference type="Pfam" id="PF00226">
    <property type="entry name" value="DnaJ"/>
    <property type="match status" value="1"/>
</dbReference>
<feature type="region of interest" description="Disordered" evidence="1">
    <location>
        <begin position="67"/>
        <end position="89"/>
    </location>
</feature>
<gene>
    <name evidence="3" type="ORF">MICPUN_74000</name>
</gene>
<sequence length="89" mass="9436">LYEVLALEPSATDGEVKTAYRILQKAVHPDLAGEYASAAAALVNEAASVLTSPADRARFDRDRSEWLASGRGSSDQSLMDPSPLSAWSG</sequence>
<dbReference type="SUPFAM" id="SSF46565">
    <property type="entry name" value="Chaperone J-domain"/>
    <property type="match status" value="1"/>
</dbReference>
<dbReference type="InterPro" id="IPR036869">
    <property type="entry name" value="J_dom_sf"/>
</dbReference>
<protein>
    <recommendedName>
        <fullName evidence="2">J domain-containing protein</fullName>
    </recommendedName>
</protein>
<dbReference type="PANTHER" id="PTHR45295:SF1">
    <property type="entry name" value="CHAPERONE PROTEIN DNAJ C76, CHLOROPLASTIC"/>
    <property type="match status" value="1"/>
</dbReference>
<accession>C1FG82</accession>
<dbReference type="PRINTS" id="PR00625">
    <property type="entry name" value="JDOMAIN"/>
</dbReference>